<dbReference type="Proteomes" id="UP000790377">
    <property type="component" value="Unassembled WGS sequence"/>
</dbReference>
<comment type="caution">
    <text evidence="1">The sequence shown here is derived from an EMBL/GenBank/DDBJ whole genome shotgun (WGS) entry which is preliminary data.</text>
</comment>
<dbReference type="EMBL" id="MU267644">
    <property type="protein sequence ID" value="KAH7912773.1"/>
    <property type="molecule type" value="Genomic_DNA"/>
</dbReference>
<protein>
    <submittedName>
        <fullName evidence="1">Uncharacterized protein</fullName>
    </submittedName>
</protein>
<gene>
    <name evidence="1" type="ORF">BJ138DRAFT_1112067</name>
</gene>
<reference evidence="1" key="1">
    <citation type="journal article" date="2021" name="New Phytol.">
        <title>Evolutionary innovations through gain and loss of genes in the ectomycorrhizal Boletales.</title>
        <authorList>
            <person name="Wu G."/>
            <person name="Miyauchi S."/>
            <person name="Morin E."/>
            <person name="Kuo A."/>
            <person name="Drula E."/>
            <person name="Varga T."/>
            <person name="Kohler A."/>
            <person name="Feng B."/>
            <person name="Cao Y."/>
            <person name="Lipzen A."/>
            <person name="Daum C."/>
            <person name="Hundley H."/>
            <person name="Pangilinan J."/>
            <person name="Johnson J."/>
            <person name="Barry K."/>
            <person name="LaButti K."/>
            <person name="Ng V."/>
            <person name="Ahrendt S."/>
            <person name="Min B."/>
            <person name="Choi I.G."/>
            <person name="Park H."/>
            <person name="Plett J.M."/>
            <person name="Magnuson J."/>
            <person name="Spatafora J.W."/>
            <person name="Nagy L.G."/>
            <person name="Henrissat B."/>
            <person name="Grigoriev I.V."/>
            <person name="Yang Z.L."/>
            <person name="Xu J."/>
            <person name="Martin F.M."/>
        </authorList>
    </citation>
    <scope>NUCLEOTIDE SEQUENCE</scope>
    <source>
        <strain evidence="1">ATCC 28755</strain>
    </source>
</reference>
<evidence type="ECO:0000313" key="2">
    <source>
        <dbReference type="Proteomes" id="UP000790377"/>
    </source>
</evidence>
<organism evidence="1 2">
    <name type="scientific">Hygrophoropsis aurantiaca</name>
    <dbReference type="NCBI Taxonomy" id="72124"/>
    <lineage>
        <taxon>Eukaryota</taxon>
        <taxon>Fungi</taxon>
        <taxon>Dikarya</taxon>
        <taxon>Basidiomycota</taxon>
        <taxon>Agaricomycotina</taxon>
        <taxon>Agaricomycetes</taxon>
        <taxon>Agaricomycetidae</taxon>
        <taxon>Boletales</taxon>
        <taxon>Coniophorineae</taxon>
        <taxon>Hygrophoropsidaceae</taxon>
        <taxon>Hygrophoropsis</taxon>
    </lineage>
</organism>
<sequence>MALLDHMLKQDVSPFRARDKHGLCRLLERMVSRLRHGARDSNGIRRWCTNSSILPFVLLPHGAIFVVSSVTLNFAKTLPNSPDSRTSRPPSLPPVCATSVSTVPPIFHPRRSQALVSPHRRIHTARAPQKPDFTSTCLCIGDLSGRRWENKAKMRVL</sequence>
<evidence type="ECO:0000313" key="1">
    <source>
        <dbReference type="EMBL" id="KAH7912773.1"/>
    </source>
</evidence>
<keyword evidence="2" id="KW-1185">Reference proteome</keyword>
<name>A0ACB8AHV8_9AGAM</name>
<accession>A0ACB8AHV8</accession>
<proteinExistence type="predicted"/>